<dbReference type="EMBL" id="LR593886">
    <property type="protein sequence ID" value="VTR97953.1"/>
    <property type="molecule type" value="Genomic_DNA"/>
</dbReference>
<keyword evidence="2" id="KW-1185">Reference proteome</keyword>
<proteinExistence type="predicted"/>
<dbReference type="Gene3D" id="2.120.10.80">
    <property type="entry name" value="Kelch-type beta propeller"/>
    <property type="match status" value="1"/>
</dbReference>
<dbReference type="InterPro" id="IPR015915">
    <property type="entry name" value="Kelch-typ_b-propeller"/>
</dbReference>
<dbReference type="AlphaFoldDB" id="A0A6P2DAJ6"/>
<name>A0A6P2DAJ6_9BACT</name>
<evidence type="ECO:0000313" key="2">
    <source>
        <dbReference type="Proteomes" id="UP000464178"/>
    </source>
</evidence>
<accession>A0A6P2DAJ6</accession>
<dbReference type="InterPro" id="IPR011043">
    <property type="entry name" value="Gal_Oxase/kelch_b-propeller"/>
</dbReference>
<evidence type="ECO:0000313" key="1">
    <source>
        <dbReference type="EMBL" id="VTR97953.1"/>
    </source>
</evidence>
<reference evidence="1 2" key="1">
    <citation type="submission" date="2019-05" db="EMBL/GenBank/DDBJ databases">
        <authorList>
            <consortium name="Science for Life Laboratories"/>
        </authorList>
    </citation>
    <scope>NUCLEOTIDE SEQUENCE [LARGE SCALE GENOMIC DNA]</scope>
    <source>
        <strain evidence="1">Soil9</strain>
    </source>
</reference>
<gene>
    <name evidence="1" type="ORF">SOIL9_04590</name>
</gene>
<dbReference type="SUPFAM" id="SSF50965">
    <property type="entry name" value="Galactose oxidase, central domain"/>
    <property type="match status" value="1"/>
</dbReference>
<dbReference type="Proteomes" id="UP000464178">
    <property type="component" value="Chromosome"/>
</dbReference>
<organism evidence="1 2">
    <name type="scientific">Gemmata massiliana</name>
    <dbReference type="NCBI Taxonomy" id="1210884"/>
    <lineage>
        <taxon>Bacteria</taxon>
        <taxon>Pseudomonadati</taxon>
        <taxon>Planctomycetota</taxon>
        <taxon>Planctomycetia</taxon>
        <taxon>Gemmatales</taxon>
        <taxon>Gemmataceae</taxon>
        <taxon>Gemmata</taxon>
    </lineage>
</organism>
<sequence>MRISREIFDEQRRPRFGMANPERMHLAFWEWMIRGDDDPLTAEGGALAQLGLTMRAGVLKSGYGPYRARDLFQVPLNRDDGPIWTFDRMGQTRTELPDGRVICVGGEHEDSYDPDFCIYNDVVVFGPADQIEIYGYPKPVFPPTDFHTASLIGDRVIIIGCLGYPDDRRPGRTPVYALDLSDYRVSEVSVTGAAPGWVFKHEAEATPDGIITIRGGTIIEEREGKRVYRRNVEEFALNTRSGVWQRLTNRNWSQFSVRQEDRGLFVLERSPKREQLFPHAVEYTTEPCEDWSGIRFVVQGVPVSVTVGVSEIDIIVEGELPGEMAGQIAEEVRTNTEVAIQQRCVLQRL</sequence>
<protein>
    <submittedName>
        <fullName evidence="1">Ankyrin: Uncharacterized protein</fullName>
    </submittedName>
</protein>
<dbReference type="KEGG" id="gms:SOIL9_04590"/>